<evidence type="ECO:0000313" key="2">
    <source>
        <dbReference type="EMBL" id="MBP2057677.1"/>
    </source>
</evidence>
<dbReference type="EMBL" id="JAGGLU010000003">
    <property type="protein sequence ID" value="MBP2057677.1"/>
    <property type="molecule type" value="Genomic_DNA"/>
</dbReference>
<feature type="domain" description="AB hydrolase-1" evidence="1">
    <location>
        <begin position="23"/>
        <end position="137"/>
    </location>
</feature>
<sequence length="263" mass="30129">MEFRTNDNVRIHFTDTAEVEKQAIIFIPGIGGSGRLFDRAVELFKDQYRVIVMDPRNQGGSERTFKGQTIARHGMDLAELISHLNLDRVILVGNSMGAGIMWSYLSLFTDNQVAAMVDLDQSPKMVKDDTWTYGFKDLTWDLYPEYLRLDMGRAYYHPIASELKKAAKDDYMKHPYIAEDNFDLLRNHAEHDWRELLSTLTIPVLILAGEKSPYFNPDFADKVADLSDNIFAQVIPDCGHIIQAEQPELMHEAIINFLTKQNI</sequence>
<dbReference type="InterPro" id="IPR029058">
    <property type="entry name" value="AB_hydrolase_fold"/>
</dbReference>
<dbReference type="SUPFAM" id="SSF53474">
    <property type="entry name" value="alpha/beta-Hydrolases"/>
    <property type="match status" value="1"/>
</dbReference>
<comment type="caution">
    <text evidence="2">The sequence shown here is derived from an EMBL/GenBank/DDBJ whole genome shotgun (WGS) entry which is preliminary data.</text>
</comment>
<dbReference type="RefSeq" id="WP_209686418.1">
    <property type="nucleotide sequence ID" value="NZ_JAGGLU010000003.1"/>
</dbReference>
<dbReference type="Gene3D" id="3.40.50.1820">
    <property type="entry name" value="alpha/beta hydrolase"/>
    <property type="match status" value="1"/>
</dbReference>
<protein>
    <submittedName>
        <fullName evidence="2">Pimeloyl-ACP methyl ester carboxylesterase</fullName>
    </submittedName>
</protein>
<dbReference type="PANTHER" id="PTHR43194:SF2">
    <property type="entry name" value="PEROXISOMAL MEMBRANE PROTEIN LPX1"/>
    <property type="match status" value="1"/>
</dbReference>
<dbReference type="InterPro" id="IPR050228">
    <property type="entry name" value="Carboxylesterase_BioH"/>
</dbReference>
<organism evidence="2 3">
    <name type="scientific">Lactobacillus colini</name>
    <dbReference type="NCBI Taxonomy" id="1819254"/>
    <lineage>
        <taxon>Bacteria</taxon>
        <taxon>Bacillati</taxon>
        <taxon>Bacillota</taxon>
        <taxon>Bacilli</taxon>
        <taxon>Lactobacillales</taxon>
        <taxon>Lactobacillaceae</taxon>
        <taxon>Lactobacillus</taxon>
    </lineage>
</organism>
<evidence type="ECO:0000259" key="1">
    <source>
        <dbReference type="Pfam" id="PF00561"/>
    </source>
</evidence>
<evidence type="ECO:0000313" key="3">
    <source>
        <dbReference type="Proteomes" id="UP001519292"/>
    </source>
</evidence>
<dbReference type="Proteomes" id="UP001519292">
    <property type="component" value="Unassembled WGS sequence"/>
</dbReference>
<dbReference type="InterPro" id="IPR000073">
    <property type="entry name" value="AB_hydrolase_1"/>
</dbReference>
<gene>
    <name evidence="2" type="ORF">J2Z60_000848</name>
</gene>
<reference evidence="2 3" key="1">
    <citation type="submission" date="2021-03" db="EMBL/GenBank/DDBJ databases">
        <title>Genomic Encyclopedia of Type Strains, Phase IV (KMG-IV): sequencing the most valuable type-strain genomes for metagenomic binning, comparative biology and taxonomic classification.</title>
        <authorList>
            <person name="Goeker M."/>
        </authorList>
    </citation>
    <scope>NUCLEOTIDE SEQUENCE [LARGE SCALE GENOMIC DNA]</scope>
    <source>
        <strain evidence="2 3">DSM 101872</strain>
    </source>
</reference>
<accession>A0ABS4ME73</accession>
<dbReference type="PANTHER" id="PTHR43194">
    <property type="entry name" value="HYDROLASE ALPHA/BETA FOLD FAMILY"/>
    <property type="match status" value="1"/>
</dbReference>
<keyword evidence="3" id="KW-1185">Reference proteome</keyword>
<dbReference type="Pfam" id="PF00561">
    <property type="entry name" value="Abhydrolase_1"/>
    <property type="match status" value="1"/>
</dbReference>
<proteinExistence type="predicted"/>
<name>A0ABS4ME73_9LACO</name>